<dbReference type="SUPFAM" id="SSF57997">
    <property type="entry name" value="Tropomyosin"/>
    <property type="match status" value="1"/>
</dbReference>
<gene>
    <name evidence="10" type="ORF">D9611_004811</name>
</gene>
<dbReference type="SMART" id="SM00129">
    <property type="entry name" value="KISc"/>
    <property type="match status" value="1"/>
</dbReference>
<feature type="coiled-coil region" evidence="7">
    <location>
        <begin position="998"/>
        <end position="1032"/>
    </location>
</feature>
<dbReference type="EMBL" id="JAACJK010000220">
    <property type="protein sequence ID" value="KAF5315679.1"/>
    <property type="molecule type" value="Genomic_DNA"/>
</dbReference>
<feature type="region of interest" description="Disordered" evidence="8">
    <location>
        <begin position="261"/>
        <end position="342"/>
    </location>
</feature>
<dbReference type="GO" id="GO:0008017">
    <property type="term" value="F:microtubule binding"/>
    <property type="evidence" value="ECO:0007669"/>
    <property type="project" value="InterPro"/>
</dbReference>
<comment type="similarity">
    <text evidence="6">Belongs to the TRAFAC class myosin-kinesin ATPase superfamily. Kinesin family.</text>
</comment>
<feature type="region of interest" description="Disordered" evidence="8">
    <location>
        <begin position="930"/>
        <end position="977"/>
    </location>
</feature>
<protein>
    <recommendedName>
        <fullName evidence="9">Kinesin motor domain-containing protein</fullName>
    </recommendedName>
</protein>
<dbReference type="InterPro" id="IPR019821">
    <property type="entry name" value="Kinesin_motor_CS"/>
</dbReference>
<feature type="compositionally biased region" description="Low complexity" evidence="8">
    <location>
        <begin position="1966"/>
        <end position="1984"/>
    </location>
</feature>
<feature type="binding site" evidence="6">
    <location>
        <begin position="115"/>
        <end position="122"/>
    </location>
    <ligand>
        <name>ATP</name>
        <dbReference type="ChEBI" id="CHEBI:30616"/>
    </ligand>
</feature>
<comment type="caution">
    <text evidence="10">The sequence shown here is derived from an EMBL/GenBank/DDBJ whole genome shotgun (WGS) entry which is preliminary data.</text>
</comment>
<keyword evidence="4 6" id="KW-0067">ATP-binding</keyword>
<dbReference type="GO" id="GO:0007018">
    <property type="term" value="P:microtubule-based movement"/>
    <property type="evidence" value="ECO:0007669"/>
    <property type="project" value="InterPro"/>
</dbReference>
<feature type="region of interest" description="Disordered" evidence="8">
    <location>
        <begin position="1916"/>
        <end position="2011"/>
    </location>
</feature>
<dbReference type="GO" id="GO:0005875">
    <property type="term" value="C:microtubule associated complex"/>
    <property type="evidence" value="ECO:0007669"/>
    <property type="project" value="TreeGrafter"/>
</dbReference>
<feature type="compositionally biased region" description="Low complexity" evidence="8">
    <location>
        <begin position="801"/>
        <end position="812"/>
    </location>
</feature>
<organism evidence="10 11">
    <name type="scientific">Ephemerocybe angulata</name>
    <dbReference type="NCBI Taxonomy" id="980116"/>
    <lineage>
        <taxon>Eukaryota</taxon>
        <taxon>Fungi</taxon>
        <taxon>Dikarya</taxon>
        <taxon>Basidiomycota</taxon>
        <taxon>Agaricomycotina</taxon>
        <taxon>Agaricomycetes</taxon>
        <taxon>Agaricomycetidae</taxon>
        <taxon>Agaricales</taxon>
        <taxon>Agaricineae</taxon>
        <taxon>Psathyrellaceae</taxon>
        <taxon>Ephemerocybe</taxon>
    </lineage>
</organism>
<dbReference type="InterPro" id="IPR027417">
    <property type="entry name" value="P-loop_NTPase"/>
</dbReference>
<dbReference type="Gene3D" id="3.40.850.10">
    <property type="entry name" value="Kinesin motor domain"/>
    <property type="match status" value="1"/>
</dbReference>
<evidence type="ECO:0000313" key="10">
    <source>
        <dbReference type="EMBL" id="KAF5315679.1"/>
    </source>
</evidence>
<feature type="region of interest" description="Disordered" evidence="8">
    <location>
        <begin position="2114"/>
        <end position="2141"/>
    </location>
</feature>
<dbReference type="GO" id="GO:0005737">
    <property type="term" value="C:cytoplasm"/>
    <property type="evidence" value="ECO:0007669"/>
    <property type="project" value="UniProtKB-SubCell"/>
</dbReference>
<keyword evidence="11" id="KW-1185">Reference proteome</keyword>
<feature type="compositionally biased region" description="Polar residues" evidence="8">
    <location>
        <begin position="299"/>
        <end position="313"/>
    </location>
</feature>
<dbReference type="PANTHER" id="PTHR47969">
    <property type="entry name" value="CHROMOSOME-ASSOCIATED KINESIN KIF4A-RELATED"/>
    <property type="match status" value="1"/>
</dbReference>
<feature type="region of interest" description="Disordered" evidence="8">
    <location>
        <begin position="875"/>
        <end position="916"/>
    </location>
</feature>
<dbReference type="PROSITE" id="PS50067">
    <property type="entry name" value="KINESIN_MOTOR_2"/>
    <property type="match status" value="1"/>
</dbReference>
<feature type="compositionally biased region" description="Low complexity" evidence="8">
    <location>
        <begin position="953"/>
        <end position="970"/>
    </location>
</feature>
<evidence type="ECO:0000256" key="2">
    <source>
        <dbReference type="ARBA" id="ARBA00022490"/>
    </source>
</evidence>
<feature type="coiled-coil region" evidence="7">
    <location>
        <begin position="1173"/>
        <end position="1350"/>
    </location>
</feature>
<dbReference type="GO" id="GO:0007052">
    <property type="term" value="P:mitotic spindle organization"/>
    <property type="evidence" value="ECO:0007669"/>
    <property type="project" value="TreeGrafter"/>
</dbReference>
<reference evidence="10 11" key="1">
    <citation type="journal article" date="2020" name="ISME J.">
        <title>Uncovering the hidden diversity of litter-decomposition mechanisms in mushroom-forming fungi.</title>
        <authorList>
            <person name="Floudas D."/>
            <person name="Bentzer J."/>
            <person name="Ahren D."/>
            <person name="Johansson T."/>
            <person name="Persson P."/>
            <person name="Tunlid A."/>
        </authorList>
    </citation>
    <scope>NUCLEOTIDE SEQUENCE [LARGE SCALE GENOMIC DNA]</scope>
    <source>
        <strain evidence="10 11">CBS 175.51</strain>
    </source>
</reference>
<dbReference type="GO" id="GO:0005524">
    <property type="term" value="F:ATP binding"/>
    <property type="evidence" value="ECO:0007669"/>
    <property type="project" value="UniProtKB-UniRule"/>
</dbReference>
<comment type="subcellular location">
    <subcellularLocation>
        <location evidence="1">Cytoplasm</location>
    </subcellularLocation>
</comment>
<feature type="region of interest" description="Disordered" evidence="8">
    <location>
        <begin position="798"/>
        <end position="818"/>
    </location>
</feature>
<evidence type="ECO:0000256" key="5">
    <source>
        <dbReference type="ARBA" id="ARBA00023054"/>
    </source>
</evidence>
<dbReference type="Proteomes" id="UP000541558">
    <property type="component" value="Unassembled WGS sequence"/>
</dbReference>
<evidence type="ECO:0000256" key="7">
    <source>
        <dbReference type="SAM" id="Coils"/>
    </source>
</evidence>
<dbReference type="GO" id="GO:0051231">
    <property type="term" value="P:spindle elongation"/>
    <property type="evidence" value="ECO:0007669"/>
    <property type="project" value="TreeGrafter"/>
</dbReference>
<dbReference type="OrthoDB" id="3176171at2759"/>
<feature type="compositionally biased region" description="Low complexity" evidence="8">
    <location>
        <begin position="906"/>
        <end position="916"/>
    </location>
</feature>
<evidence type="ECO:0000256" key="8">
    <source>
        <dbReference type="SAM" id="MobiDB-lite"/>
    </source>
</evidence>
<dbReference type="InterPro" id="IPR001752">
    <property type="entry name" value="Kinesin_motor_dom"/>
</dbReference>
<evidence type="ECO:0000256" key="4">
    <source>
        <dbReference type="ARBA" id="ARBA00022840"/>
    </source>
</evidence>
<proteinExistence type="inferred from homology"/>
<feature type="coiled-coil region" evidence="7">
    <location>
        <begin position="1723"/>
        <end position="1793"/>
    </location>
</feature>
<keyword evidence="3 6" id="KW-0547">Nucleotide-binding</keyword>
<evidence type="ECO:0000256" key="1">
    <source>
        <dbReference type="ARBA" id="ARBA00004496"/>
    </source>
</evidence>
<evidence type="ECO:0000256" key="3">
    <source>
        <dbReference type="ARBA" id="ARBA00022741"/>
    </source>
</evidence>
<keyword evidence="2" id="KW-0963">Cytoplasm</keyword>
<feature type="compositionally biased region" description="Pro residues" evidence="8">
    <location>
        <begin position="266"/>
        <end position="279"/>
    </location>
</feature>
<evidence type="ECO:0000313" key="11">
    <source>
        <dbReference type="Proteomes" id="UP000541558"/>
    </source>
</evidence>
<feature type="compositionally biased region" description="Basic and acidic residues" evidence="8">
    <location>
        <begin position="1892"/>
        <end position="1909"/>
    </location>
</feature>
<feature type="coiled-coil region" evidence="7">
    <location>
        <begin position="1502"/>
        <end position="1547"/>
    </location>
</feature>
<dbReference type="PROSITE" id="PS00411">
    <property type="entry name" value="KINESIN_MOTOR_1"/>
    <property type="match status" value="1"/>
</dbReference>
<dbReference type="Pfam" id="PF00225">
    <property type="entry name" value="Kinesin"/>
    <property type="match status" value="2"/>
</dbReference>
<feature type="region of interest" description="Disordered" evidence="8">
    <location>
        <begin position="1892"/>
        <end position="1911"/>
    </location>
</feature>
<feature type="domain" description="Kinesin motor" evidence="9">
    <location>
        <begin position="13"/>
        <end position="456"/>
    </location>
</feature>
<dbReference type="SUPFAM" id="SSF52540">
    <property type="entry name" value="P-loop containing nucleoside triphosphate hydrolases"/>
    <property type="match status" value="1"/>
</dbReference>
<keyword evidence="5 7" id="KW-0175">Coiled coil</keyword>
<accession>A0A8H5B2U4</accession>
<feature type="compositionally biased region" description="Pro residues" evidence="8">
    <location>
        <begin position="1942"/>
        <end position="1958"/>
    </location>
</feature>
<keyword evidence="6" id="KW-0505">Motor protein</keyword>
<dbReference type="GO" id="GO:0003777">
    <property type="term" value="F:microtubule motor activity"/>
    <property type="evidence" value="ECO:0007669"/>
    <property type="project" value="InterPro"/>
</dbReference>
<feature type="coiled-coil region" evidence="7">
    <location>
        <begin position="572"/>
        <end position="648"/>
    </location>
</feature>
<feature type="coiled-coil region" evidence="7">
    <location>
        <begin position="518"/>
        <end position="545"/>
    </location>
</feature>
<dbReference type="PRINTS" id="PR00380">
    <property type="entry name" value="KINESINHEAVY"/>
</dbReference>
<dbReference type="InterPro" id="IPR036961">
    <property type="entry name" value="Kinesin_motor_dom_sf"/>
</dbReference>
<sequence>MAPSSSSSAAATSVQVALRIRPPTTQDSTSIPGRFQRSVIQASSSTSVAIEPISGALANAGAPSVSSGGASKKQVFTFDQVHGPPTSQYEMFESTTKPLLSRFLEGFNCTILAYGQTSSGKTFTMTGIDLDADPSDPSNGMGVIPRAVSHIFSRANQIKEEKHGQWSYSMKASFIELYNEDLIDLLSLEDATGARREVQIREDKDGHIIWGGLREVNVRNASEVMSLIRKGTSIRRTNETDMNAQSSRSHAIFSLILTQKRYTGSGPPPRSSSPLPPGGRSPSRLARPGSMYAGPTAARVSSPTQGRPSTPSFASAMHRGSLRPSSALGHSADRSMTDDEPGDWVTVTSKFHFVDLAGSERLKRTAAQGERIKEGISINSGLLALGNVISALGDPAKAKSNTATYVPYRDSKLTRLLQDSLGGNAHTLMIACVSPAEWNAGETLNTLKYANRARNIKNRAVVNEKEDGWDDIEWLQGTVARLRKELKVLKDGGALPDAAKDVDVVDVPGAGPKVLAQLTQLQNNYEDLREKFVERTEELTRLRGELGERHRQSSGGTVGGTAKYEEIVGPVIEEYEKTISAMEAELSLNRAALRMTNELVEEKEQELSEITDRHAATELYVEELRNRVAKLTEREASTEAYIRDLEEKMKAYDETTMTSSESMTDLKKEVARYKEAEAHSGKYIADLEARLAKSDESVLALRQGVENLEMECERRQQEVESLQSRLDTFKKDGESWVTDLEDRERKLKVLEEKMSDWEKKKNEANEARARLGEVVEEVASARRSLEIDLSKLPAHPIVTAPSPISESPPTSEMFAPSQAPDIPGSALEAQLLALQQTHTATLADLSSVTSKYRDALREISDLAAQIQEAKLSNSAPLDSVIPESPAPETPTFRRRMASTRSRESSESSSHAASGGRRLFFRQAASTESLHARSLSQSQSLSQELSSVHSRKTSLSSHGTSSSHSPSNSHSFNGLTHRPNLSISLPSLSPTINGNERSVSSLEKEIIRLQEVLRERETEITALEASLKESQRASLEAEAAASSVKGPALNGVNGFTRIDNGDAALLNAALSPRTIDQFDHIRKTMEGNGHATHSEAPSSVMSDDESLERLNELMLSMAQKESQHRETVDDLNTQLAQTRRQLDDLTTLSRDQAHNMSQELEGLRGKHQEDILALEAVQQREAELVQTLEEVKNAHAQEIEEIRLAHEEKLKAKGLELEAAVASIKAENDALVSRLKEEREENVAATKADGEASVASIKAETEAAIDKAKAESEALVALLRVEGEEALTAANAKSESTIRQLREDLESSTIALEKALKNHEIAFGALKADHEKALNRQIEEANFLLDQTRQEHEKTVAKIQADHAIQQRQKDEEAAAAQQTTEEEYYNALTKLRIDHAESIKTINAETAATIERLREEHAHELKTAETAREGSLTASESSRNIAIQELQEQHVAAIARKEASFSEQIDALKGSHTRELLARNAEHGTQLDRLRLEHETAVTKLNVEWRTEVERLTEELGTEKEQHLSALTLLKKVHEDATQQIREQQANVLREFERGHEEDVANLKHSHSNTLKEAIATAEAELASIRHAHTVELDQIRAAHSQEIADLASRLALSEEAAVSNLKEISQLGSKLALSDEAAADLTKQVKELHAKLSASEETSSSYANDIAELHSKLASSEQAVADHVHRVAELSARLAASSGTEGQHAAELSQLASNLALSEQAVAKHLSDIDDLTSRLTQAEEHHRRELAEAHLEVSSALEEKARIDSELEVARRQWTDERESLETERNLLAQDLDSRKAQGEELALAKAAHERELGTKDDMILTMREQLSNVSNERDDLEAEVSKLRAELAQTRGEQSRLIQEASKRDSLVGELERHRSVLAEMQESLQKVKDEKDALQTEKNRSDTTVRELQAQIARSASPPNARSPDRIGFPRGTLPAIKLPPPTPPPTVPPPPAPRSHVNGDSNLSTSSQASSAFMSSNSSYRDSQPESPSTSVGHMPPVNLNSFSPVDPKTAAKIEEQAKHIDEQDAMIKTLNKQLTHCETDLQTHMDLVNKLESSLGDAEKNLRKARMQATELARERDTLNVKVEQMRNELSDAQREVVSVRRSVVEEKQSLEQRLDEERKAKERARQQLDSRMDELQRRKSKFACL</sequence>
<name>A0A8H5B2U4_9AGAR</name>
<evidence type="ECO:0000256" key="6">
    <source>
        <dbReference type="PROSITE-ProRule" id="PRU00283"/>
    </source>
</evidence>
<dbReference type="InterPro" id="IPR027640">
    <property type="entry name" value="Kinesin-like_fam"/>
</dbReference>
<feature type="compositionally biased region" description="Polar residues" evidence="8">
    <location>
        <begin position="1985"/>
        <end position="1997"/>
    </location>
</feature>
<feature type="coiled-coil region" evidence="7">
    <location>
        <begin position="698"/>
        <end position="770"/>
    </location>
</feature>
<dbReference type="PANTHER" id="PTHR47969:SF15">
    <property type="entry name" value="CHROMOSOME-ASSOCIATED KINESIN KIF4A-RELATED"/>
    <property type="match status" value="1"/>
</dbReference>
<feature type="coiled-coil region" evidence="7">
    <location>
        <begin position="1120"/>
        <end position="1147"/>
    </location>
</feature>
<evidence type="ECO:0000259" key="9">
    <source>
        <dbReference type="PROSITE" id="PS50067"/>
    </source>
</evidence>
<feature type="compositionally biased region" description="Low complexity" evidence="8">
    <location>
        <begin position="933"/>
        <end position="946"/>
    </location>
</feature>